<evidence type="ECO:0000256" key="1">
    <source>
        <dbReference type="SAM" id="MobiDB-lite"/>
    </source>
</evidence>
<feature type="region of interest" description="Disordered" evidence="1">
    <location>
        <begin position="1"/>
        <end position="90"/>
    </location>
</feature>
<dbReference type="AlphaFoldDB" id="A0A9J6EFA1"/>
<comment type="caution">
    <text evidence="2">The sequence shown here is derived from an EMBL/GenBank/DDBJ whole genome shotgun (WGS) entry which is preliminary data.</text>
</comment>
<feature type="compositionally biased region" description="Polar residues" evidence="1">
    <location>
        <begin position="33"/>
        <end position="53"/>
    </location>
</feature>
<organism evidence="2 3">
    <name type="scientific">Rhipicephalus microplus</name>
    <name type="common">Cattle tick</name>
    <name type="synonym">Boophilus microplus</name>
    <dbReference type="NCBI Taxonomy" id="6941"/>
    <lineage>
        <taxon>Eukaryota</taxon>
        <taxon>Metazoa</taxon>
        <taxon>Ecdysozoa</taxon>
        <taxon>Arthropoda</taxon>
        <taxon>Chelicerata</taxon>
        <taxon>Arachnida</taxon>
        <taxon>Acari</taxon>
        <taxon>Parasitiformes</taxon>
        <taxon>Ixodida</taxon>
        <taxon>Ixodoidea</taxon>
        <taxon>Ixodidae</taxon>
        <taxon>Rhipicephalinae</taxon>
        <taxon>Rhipicephalus</taxon>
        <taxon>Boophilus</taxon>
    </lineage>
</organism>
<evidence type="ECO:0000313" key="3">
    <source>
        <dbReference type="Proteomes" id="UP000821866"/>
    </source>
</evidence>
<name>A0A9J6EFA1_RHIMP</name>
<reference evidence="2" key="1">
    <citation type="journal article" date="2020" name="Cell">
        <title>Large-Scale Comparative Analyses of Tick Genomes Elucidate Their Genetic Diversity and Vector Capacities.</title>
        <authorList>
            <consortium name="Tick Genome and Microbiome Consortium (TIGMIC)"/>
            <person name="Jia N."/>
            <person name="Wang J."/>
            <person name="Shi W."/>
            <person name="Du L."/>
            <person name="Sun Y."/>
            <person name="Zhan W."/>
            <person name="Jiang J.F."/>
            <person name="Wang Q."/>
            <person name="Zhang B."/>
            <person name="Ji P."/>
            <person name="Bell-Sakyi L."/>
            <person name="Cui X.M."/>
            <person name="Yuan T.T."/>
            <person name="Jiang B.G."/>
            <person name="Yang W.F."/>
            <person name="Lam T.T."/>
            <person name="Chang Q.C."/>
            <person name="Ding S.J."/>
            <person name="Wang X.J."/>
            <person name="Zhu J.G."/>
            <person name="Ruan X.D."/>
            <person name="Zhao L."/>
            <person name="Wei J.T."/>
            <person name="Ye R.Z."/>
            <person name="Que T.C."/>
            <person name="Du C.H."/>
            <person name="Zhou Y.H."/>
            <person name="Cheng J.X."/>
            <person name="Dai P.F."/>
            <person name="Guo W.B."/>
            <person name="Han X.H."/>
            <person name="Huang E.J."/>
            <person name="Li L.F."/>
            <person name="Wei W."/>
            <person name="Gao Y.C."/>
            <person name="Liu J.Z."/>
            <person name="Shao H.Z."/>
            <person name="Wang X."/>
            <person name="Wang C.C."/>
            <person name="Yang T.C."/>
            <person name="Huo Q.B."/>
            <person name="Li W."/>
            <person name="Chen H.Y."/>
            <person name="Chen S.E."/>
            <person name="Zhou L.G."/>
            <person name="Ni X.B."/>
            <person name="Tian J.H."/>
            <person name="Sheng Y."/>
            <person name="Liu T."/>
            <person name="Pan Y.S."/>
            <person name="Xia L.Y."/>
            <person name="Li J."/>
            <person name="Zhao F."/>
            <person name="Cao W.C."/>
        </authorList>
    </citation>
    <scope>NUCLEOTIDE SEQUENCE</scope>
    <source>
        <strain evidence="2">Rmic-2018</strain>
    </source>
</reference>
<sequence>MDLWPRPTLATSLWAAARTSPSPYKKALLGKPATTTATTEHQQPQASGTSKAKTVSREVSWEQSPGQLNSPKPSPKSPSHPSSPLNTNYDAFPEIAKLRRDMEARHAQMHVQLKSAIECTNARIQAAIESARQESLALKQISSQELSKAAMPSYNPGLQEAILRWAEVLGEAYRE</sequence>
<proteinExistence type="predicted"/>
<gene>
    <name evidence="2" type="ORF">HPB51_004645</name>
</gene>
<dbReference type="Proteomes" id="UP000821866">
    <property type="component" value="Chromosome 2"/>
</dbReference>
<protein>
    <submittedName>
        <fullName evidence="2">Uncharacterized protein</fullName>
    </submittedName>
</protein>
<reference evidence="2" key="2">
    <citation type="submission" date="2021-09" db="EMBL/GenBank/DDBJ databases">
        <authorList>
            <person name="Jia N."/>
            <person name="Wang J."/>
            <person name="Shi W."/>
            <person name="Du L."/>
            <person name="Sun Y."/>
            <person name="Zhan W."/>
            <person name="Jiang J."/>
            <person name="Wang Q."/>
            <person name="Zhang B."/>
            <person name="Ji P."/>
            <person name="Sakyi L.B."/>
            <person name="Cui X."/>
            <person name="Yuan T."/>
            <person name="Jiang B."/>
            <person name="Yang W."/>
            <person name="Lam T.T.-Y."/>
            <person name="Chang Q."/>
            <person name="Ding S."/>
            <person name="Wang X."/>
            <person name="Zhu J."/>
            <person name="Ruan X."/>
            <person name="Zhao L."/>
            <person name="Wei J."/>
            <person name="Que T."/>
            <person name="Du C."/>
            <person name="Cheng J."/>
            <person name="Dai P."/>
            <person name="Han X."/>
            <person name="Huang E."/>
            <person name="Gao Y."/>
            <person name="Liu J."/>
            <person name="Shao H."/>
            <person name="Ye R."/>
            <person name="Li L."/>
            <person name="Wei W."/>
            <person name="Wang X."/>
            <person name="Wang C."/>
            <person name="Huo Q."/>
            <person name="Li W."/>
            <person name="Guo W."/>
            <person name="Chen H."/>
            <person name="Chen S."/>
            <person name="Zhou L."/>
            <person name="Zhou L."/>
            <person name="Ni X."/>
            <person name="Tian J."/>
            <person name="Zhou Y."/>
            <person name="Sheng Y."/>
            <person name="Liu T."/>
            <person name="Pan Y."/>
            <person name="Xia L."/>
            <person name="Li J."/>
            <person name="Zhao F."/>
            <person name="Cao W."/>
        </authorList>
    </citation>
    <scope>NUCLEOTIDE SEQUENCE</scope>
    <source>
        <strain evidence="2">Rmic-2018</strain>
        <tissue evidence="2">Larvae</tissue>
    </source>
</reference>
<dbReference type="EMBL" id="JABSTU010000004">
    <property type="protein sequence ID" value="KAH8032964.1"/>
    <property type="molecule type" value="Genomic_DNA"/>
</dbReference>
<accession>A0A9J6EFA1</accession>
<keyword evidence="3" id="KW-1185">Reference proteome</keyword>
<evidence type="ECO:0000313" key="2">
    <source>
        <dbReference type="EMBL" id="KAH8032964.1"/>
    </source>
</evidence>